<dbReference type="InterPro" id="IPR051465">
    <property type="entry name" value="Cell_Envelope_Struct_Comp"/>
</dbReference>
<keyword evidence="1" id="KW-0677">Repeat</keyword>
<feature type="domain" description="SLH" evidence="3">
    <location>
        <begin position="166"/>
        <end position="230"/>
    </location>
</feature>
<organism evidence="4 5">
    <name type="scientific">Butyricicoccus faecihominis</name>
    <dbReference type="NCBI Taxonomy" id="1712515"/>
    <lineage>
        <taxon>Bacteria</taxon>
        <taxon>Bacillati</taxon>
        <taxon>Bacillota</taxon>
        <taxon>Clostridia</taxon>
        <taxon>Eubacteriales</taxon>
        <taxon>Butyricicoccaceae</taxon>
        <taxon>Butyricicoccus</taxon>
    </lineage>
</organism>
<accession>A0ABQ1E2C8</accession>
<dbReference type="EMBL" id="BLYJ01000035">
    <property type="protein sequence ID" value="GFO89131.1"/>
    <property type="molecule type" value="Genomic_DNA"/>
</dbReference>
<dbReference type="InterPro" id="IPR001119">
    <property type="entry name" value="SLH_dom"/>
</dbReference>
<evidence type="ECO:0000313" key="5">
    <source>
        <dbReference type="Proteomes" id="UP000620147"/>
    </source>
</evidence>
<dbReference type="RefSeq" id="WP_188886850.1">
    <property type="nucleotide sequence ID" value="NZ_BLYJ01000035.1"/>
</dbReference>
<dbReference type="Pfam" id="PF00395">
    <property type="entry name" value="SLH"/>
    <property type="match status" value="2"/>
</dbReference>
<evidence type="ECO:0000259" key="3">
    <source>
        <dbReference type="PROSITE" id="PS51272"/>
    </source>
</evidence>
<evidence type="ECO:0000256" key="1">
    <source>
        <dbReference type="ARBA" id="ARBA00022737"/>
    </source>
</evidence>
<feature type="domain" description="SLH" evidence="3">
    <location>
        <begin position="35"/>
        <end position="98"/>
    </location>
</feature>
<comment type="caution">
    <text evidence="4">The sequence shown here is derived from an EMBL/GenBank/DDBJ whole genome shotgun (WGS) entry which is preliminary data.</text>
</comment>
<gene>
    <name evidence="4" type="ORF">BUFA31_22950</name>
</gene>
<dbReference type="PANTHER" id="PTHR43308">
    <property type="entry name" value="OUTER MEMBRANE PROTEIN ALPHA-RELATED"/>
    <property type="match status" value="1"/>
</dbReference>
<evidence type="ECO:0000256" key="2">
    <source>
        <dbReference type="SAM" id="SignalP"/>
    </source>
</evidence>
<protein>
    <recommendedName>
        <fullName evidence="3">SLH domain-containing protein</fullName>
    </recommendedName>
</protein>
<evidence type="ECO:0000313" key="4">
    <source>
        <dbReference type="EMBL" id="GFO89131.1"/>
    </source>
</evidence>
<name>A0ABQ1E2C8_9FIRM</name>
<proteinExistence type="predicted"/>
<dbReference type="PROSITE" id="PS51272">
    <property type="entry name" value="SLH"/>
    <property type="match status" value="2"/>
</dbReference>
<keyword evidence="2" id="KW-0732">Signal</keyword>
<reference evidence="4 5" key="1">
    <citation type="submission" date="2020-06" db="EMBL/GenBank/DDBJ databases">
        <title>Characterization of fructooligosaccharide metabolism and fructooligosaccharide-degrading enzymes in human commensal butyrate producers.</title>
        <authorList>
            <person name="Tanno H."/>
            <person name="Fujii T."/>
            <person name="Hirano K."/>
            <person name="Maeno S."/>
            <person name="Tonozuka T."/>
            <person name="Sakamoto M."/>
            <person name="Ohkuma M."/>
            <person name="Tochio T."/>
            <person name="Endo A."/>
        </authorList>
    </citation>
    <scope>NUCLEOTIDE SEQUENCE [LARGE SCALE GENOMIC DNA]</scope>
    <source>
        <strain evidence="4 5">JCM 31056</strain>
    </source>
</reference>
<feature type="chain" id="PRO_5045904072" description="SLH domain-containing protein" evidence="2">
    <location>
        <begin position="22"/>
        <end position="353"/>
    </location>
</feature>
<keyword evidence="5" id="KW-1185">Reference proteome</keyword>
<dbReference type="Proteomes" id="UP000620147">
    <property type="component" value="Unassembled WGS sequence"/>
</dbReference>
<dbReference type="PANTHER" id="PTHR43308:SF5">
    <property type="entry name" value="S-LAYER PROTEIN _ PEPTIDOGLYCAN ENDO-BETA-N-ACETYLGLUCOSAMINIDASE"/>
    <property type="match status" value="1"/>
</dbReference>
<sequence>MKKRLISIAMAAVMAVGSIPAAGALLDGFNNTRTYSDQFTDVPSTAWYYNSVKSAYELGITAGTSASKFSPDQNLTTDQLTVFLARIHAAYHHNEIVEVQNPSSWTDKYYYYVEQYIDSSYRDSIFGGRDNEQRWHFAYWISKALPDSAYTAINNVPDGQILDLTENKIYTEDGSFDEISDRIYMLYRAGILTGNTAYGHFNPKGYVTRAEVTAIITRMIDPDQRKTFQLKAKPISGPASFLGEYFTSANDASRPWLGCSLEITDVTNKEVTFKFDHIKSGRVILFTAEKAKFTSANTAVANGTACYSEVPSTMEKIKYVLTFTDHNINVKTYGSDPYRYSYNVNFTSTGAMK</sequence>
<feature type="signal peptide" evidence="2">
    <location>
        <begin position="1"/>
        <end position="21"/>
    </location>
</feature>